<dbReference type="VEuPathDB" id="FungiDB:RhiirFUN_014510"/>
<dbReference type="Gene3D" id="3.30.420.10">
    <property type="entry name" value="Ribonuclease H-like superfamily/Ribonuclease H"/>
    <property type="match status" value="1"/>
</dbReference>
<dbReference type="InterPro" id="IPR012337">
    <property type="entry name" value="RNaseH-like_sf"/>
</dbReference>
<protein>
    <recommendedName>
        <fullName evidence="3">RNase H type-1 domain-containing protein</fullName>
    </recommendedName>
</protein>
<evidence type="ECO:0000313" key="2">
    <source>
        <dbReference type="Proteomes" id="UP000232722"/>
    </source>
</evidence>
<accession>A0A2N0NKI4</accession>
<dbReference type="GO" id="GO:0003676">
    <property type="term" value="F:nucleic acid binding"/>
    <property type="evidence" value="ECO:0007669"/>
    <property type="project" value="InterPro"/>
</dbReference>
<reference evidence="1 2" key="1">
    <citation type="submission" date="2016-04" db="EMBL/GenBank/DDBJ databases">
        <title>Genome analyses suggest a sexual origin of heterokaryosis in a supposedly ancient asexual fungus.</title>
        <authorList>
            <person name="Ropars J."/>
            <person name="Sedzielewska K."/>
            <person name="Noel J."/>
            <person name="Charron P."/>
            <person name="Farinelli L."/>
            <person name="Marton T."/>
            <person name="Kruger M."/>
            <person name="Pelin A."/>
            <person name="Brachmann A."/>
            <person name="Corradi N."/>
        </authorList>
    </citation>
    <scope>NUCLEOTIDE SEQUENCE [LARGE SCALE GENOMIC DNA]</scope>
    <source>
        <strain evidence="1 2">A5</strain>
    </source>
</reference>
<gene>
    <name evidence="1" type="ORF">RhiirA5_437440</name>
</gene>
<dbReference type="Proteomes" id="UP000232722">
    <property type="component" value="Unassembled WGS sequence"/>
</dbReference>
<name>A0A2N0NKI4_9GLOM</name>
<sequence>MDVFKANLTRLRKRNLFYLSQLLTPQGTHLLSWSVIYTNSIQKRGNARIPNWYKDLSANVTIPDKPGLLKDQFMTNQRLVSQIVKELVSCTLPSGYKKNWIVTINDDGFPIFGKQLQLQPKHSTCTIVHWTSDCLSCPSDLITLQPCPGCNLNINKSLYLKKFVATSSAEIMDFITLNCNPSTRSELDVDIPNISFNNADKALSTPRLLTAGDVATSSSVVLSPDSHYSFYTDGSLINLGTCDVSMGWGWVQIVKDSGFLNSIATYKRGIIRDWLSSSCAETAAIYAALSASPANSVVHIYTDSQSSIEDLPTLELLKRTRPNLYVEILTCRSCEDHLKDFMHLFLCKKRRVKLHQLLTSYLHHLTHKIKEAVTGHPIVWSVAVCLPPFWKFLKP</sequence>
<dbReference type="SUPFAM" id="SSF53098">
    <property type="entry name" value="Ribonuclease H-like"/>
    <property type="match status" value="1"/>
</dbReference>
<organism evidence="1 2">
    <name type="scientific">Rhizophagus irregularis</name>
    <dbReference type="NCBI Taxonomy" id="588596"/>
    <lineage>
        <taxon>Eukaryota</taxon>
        <taxon>Fungi</taxon>
        <taxon>Fungi incertae sedis</taxon>
        <taxon>Mucoromycota</taxon>
        <taxon>Glomeromycotina</taxon>
        <taxon>Glomeromycetes</taxon>
        <taxon>Glomerales</taxon>
        <taxon>Glomeraceae</taxon>
        <taxon>Rhizophagus</taxon>
    </lineage>
</organism>
<comment type="caution">
    <text evidence="1">The sequence shown here is derived from an EMBL/GenBank/DDBJ whole genome shotgun (WGS) entry which is preliminary data.</text>
</comment>
<evidence type="ECO:0008006" key="3">
    <source>
        <dbReference type="Google" id="ProtNLM"/>
    </source>
</evidence>
<reference evidence="1 2" key="2">
    <citation type="submission" date="2017-09" db="EMBL/GenBank/DDBJ databases">
        <title>Extensive intraspecific genome diversity in a model arbuscular mycorrhizal fungus.</title>
        <authorList>
            <person name="Chen E.C."/>
            <person name="Morin E."/>
            <person name="Beaudet D."/>
            <person name="Noel J."/>
            <person name="Ndikumana S."/>
            <person name="Charron P."/>
            <person name="St-Onge C."/>
            <person name="Giorgi J."/>
            <person name="Grigoriev I.V."/>
            <person name="Roux C."/>
            <person name="Martin F.M."/>
            <person name="Corradi N."/>
        </authorList>
    </citation>
    <scope>NUCLEOTIDE SEQUENCE [LARGE SCALE GENOMIC DNA]</scope>
    <source>
        <strain evidence="1 2">A5</strain>
    </source>
</reference>
<dbReference type="AlphaFoldDB" id="A0A2N0NKI4"/>
<proteinExistence type="predicted"/>
<dbReference type="InterPro" id="IPR036397">
    <property type="entry name" value="RNaseH_sf"/>
</dbReference>
<dbReference type="VEuPathDB" id="FungiDB:FUN_016897"/>
<dbReference type="EMBL" id="LLXJ01005183">
    <property type="protein sequence ID" value="PKB95065.1"/>
    <property type="molecule type" value="Genomic_DNA"/>
</dbReference>
<evidence type="ECO:0000313" key="1">
    <source>
        <dbReference type="EMBL" id="PKB95065.1"/>
    </source>
</evidence>